<sequence length="116" mass="12891">MKLEAIAGNIAHAIKDRSTDAPYNLSVEFTDKATKGKSATGCVIAHMPDHLHYTINSYDYRYMDADPQLVAEELGAFFECDDDLDQRQPLIDLVNQLIADDPDNDATLLNNDSTTE</sequence>
<dbReference type="EMBL" id="JBHLUK010000073">
    <property type="protein sequence ID" value="MFC0424572.1"/>
    <property type="molecule type" value="Genomic_DNA"/>
</dbReference>
<accession>A0ABV6K651</accession>
<keyword evidence="2" id="KW-1185">Reference proteome</keyword>
<proteinExistence type="predicted"/>
<reference evidence="1 2" key="1">
    <citation type="submission" date="2024-09" db="EMBL/GenBank/DDBJ databases">
        <authorList>
            <person name="Sun Q."/>
            <person name="Mori K."/>
        </authorList>
    </citation>
    <scope>NUCLEOTIDE SEQUENCE [LARGE SCALE GENOMIC DNA]</scope>
    <source>
        <strain evidence="1 2">TBRC 4575</strain>
    </source>
</reference>
<organism evidence="1 2">
    <name type="scientific">Lactiplantibacillus plajomi</name>
    <dbReference type="NCBI Taxonomy" id="1457217"/>
    <lineage>
        <taxon>Bacteria</taxon>
        <taxon>Bacillati</taxon>
        <taxon>Bacillota</taxon>
        <taxon>Bacilli</taxon>
        <taxon>Lactobacillales</taxon>
        <taxon>Lactobacillaceae</taxon>
        <taxon>Lactiplantibacillus</taxon>
    </lineage>
</organism>
<evidence type="ECO:0008006" key="3">
    <source>
        <dbReference type="Google" id="ProtNLM"/>
    </source>
</evidence>
<name>A0ABV6K651_9LACO</name>
<dbReference type="RefSeq" id="WP_137644815.1">
    <property type="nucleotide sequence ID" value="NZ_BAABRM010000008.1"/>
</dbReference>
<evidence type="ECO:0000313" key="1">
    <source>
        <dbReference type="EMBL" id="MFC0424572.1"/>
    </source>
</evidence>
<evidence type="ECO:0000313" key="2">
    <source>
        <dbReference type="Proteomes" id="UP001589855"/>
    </source>
</evidence>
<dbReference type="Proteomes" id="UP001589855">
    <property type="component" value="Unassembled WGS sequence"/>
</dbReference>
<gene>
    <name evidence="1" type="ORF">ACFFGS_10605</name>
</gene>
<comment type="caution">
    <text evidence="1">The sequence shown here is derived from an EMBL/GenBank/DDBJ whole genome shotgun (WGS) entry which is preliminary data.</text>
</comment>
<protein>
    <recommendedName>
        <fullName evidence="3">Prophage protein</fullName>
    </recommendedName>
</protein>